<dbReference type="AlphaFoldDB" id="A0A0L6VZD9"/>
<organism evidence="2 3">
    <name type="scientific">Thermincola ferriacetica</name>
    <dbReference type="NCBI Taxonomy" id="281456"/>
    <lineage>
        <taxon>Bacteria</taxon>
        <taxon>Bacillati</taxon>
        <taxon>Bacillota</taxon>
        <taxon>Clostridia</taxon>
        <taxon>Eubacteriales</taxon>
        <taxon>Thermincolaceae</taxon>
        <taxon>Thermincola</taxon>
    </lineage>
</organism>
<dbReference type="PANTHER" id="PTHR43449:SF1">
    <property type="entry name" value="POLYMERASE BETA NUCLEOTIDYLTRANSFERASE DOMAIN-CONTAINING PROTEIN"/>
    <property type="match status" value="1"/>
</dbReference>
<gene>
    <name evidence="2" type="ORF">Tfer_2786</name>
</gene>
<sequence length="108" mass="12206">MAPKQAEIIIDRYIKLLRSKNIRIDKAILFGSYAAGKADEDSDIDLAVIGPDFGKDRIEETVRLKELAEEIDYDLSPRPYSTEQNKKAGRGDFLHDEIIEKGKIITPT</sequence>
<dbReference type="SUPFAM" id="SSF81301">
    <property type="entry name" value="Nucleotidyltransferase"/>
    <property type="match status" value="1"/>
</dbReference>
<dbReference type="InterPro" id="IPR043519">
    <property type="entry name" value="NT_sf"/>
</dbReference>
<name>A0A0L6VZD9_9FIRM</name>
<dbReference type="Proteomes" id="UP000037175">
    <property type="component" value="Unassembled WGS sequence"/>
</dbReference>
<feature type="domain" description="Polymerase nucleotidyl transferase" evidence="1">
    <location>
        <begin position="11"/>
        <end position="79"/>
    </location>
</feature>
<accession>A0A0L6VZD9</accession>
<evidence type="ECO:0000313" key="2">
    <source>
        <dbReference type="EMBL" id="KNZ68692.1"/>
    </source>
</evidence>
<proteinExistence type="predicted"/>
<dbReference type="RefSeq" id="WP_052218788.1">
    <property type="nucleotide sequence ID" value="NZ_LGTE01000024.1"/>
</dbReference>
<evidence type="ECO:0000313" key="3">
    <source>
        <dbReference type="Proteomes" id="UP000037175"/>
    </source>
</evidence>
<keyword evidence="3" id="KW-1185">Reference proteome</keyword>
<dbReference type="Pfam" id="PF01909">
    <property type="entry name" value="NTP_transf_2"/>
    <property type="match status" value="1"/>
</dbReference>
<dbReference type="InterPro" id="IPR002934">
    <property type="entry name" value="Polymerase_NTP_transf_dom"/>
</dbReference>
<dbReference type="GO" id="GO:0016779">
    <property type="term" value="F:nucleotidyltransferase activity"/>
    <property type="evidence" value="ECO:0007669"/>
    <property type="project" value="InterPro"/>
</dbReference>
<dbReference type="PATRIC" id="fig|281456.6.peg.2906"/>
<evidence type="ECO:0000259" key="1">
    <source>
        <dbReference type="Pfam" id="PF01909"/>
    </source>
</evidence>
<reference evidence="3" key="1">
    <citation type="submission" date="2015-07" db="EMBL/GenBank/DDBJ databases">
        <title>Complete Genome of Thermincola ferriacetica strain Z-0001T.</title>
        <authorList>
            <person name="Lusk B."/>
            <person name="Badalamenti J.P."/>
            <person name="Parameswaran P."/>
            <person name="Bond D.R."/>
            <person name="Torres C.I."/>
        </authorList>
    </citation>
    <scope>NUCLEOTIDE SEQUENCE [LARGE SCALE GENOMIC DNA]</scope>
    <source>
        <strain evidence="3">Z-0001</strain>
    </source>
</reference>
<dbReference type="Gene3D" id="3.30.460.10">
    <property type="entry name" value="Beta Polymerase, domain 2"/>
    <property type="match status" value="1"/>
</dbReference>
<dbReference type="PANTHER" id="PTHR43449">
    <property type="entry name" value="NUCLEOTIDYLTRANSFERASE"/>
    <property type="match status" value="1"/>
</dbReference>
<comment type="caution">
    <text evidence="2">The sequence shown here is derived from an EMBL/GenBank/DDBJ whole genome shotgun (WGS) entry which is preliminary data.</text>
</comment>
<protein>
    <submittedName>
        <fullName evidence="2">DNA polymerase beta domain-containing protein region</fullName>
    </submittedName>
</protein>
<dbReference type="CDD" id="cd05403">
    <property type="entry name" value="NT_KNTase_like"/>
    <property type="match status" value="1"/>
</dbReference>
<dbReference type="EMBL" id="LGTE01000024">
    <property type="protein sequence ID" value="KNZ68692.1"/>
    <property type="molecule type" value="Genomic_DNA"/>
</dbReference>